<evidence type="ECO:0000313" key="3">
    <source>
        <dbReference type="Proteomes" id="UP000007881"/>
    </source>
</evidence>
<dbReference type="RefSeq" id="WP_014436043.1">
    <property type="nucleotide sequence ID" value="NC_017080.1"/>
</dbReference>
<feature type="signal peptide" evidence="1">
    <location>
        <begin position="1"/>
        <end position="27"/>
    </location>
</feature>
<dbReference type="KEGG" id="phm:PSMK_06640"/>
<dbReference type="STRING" id="1142394.PSMK_06640"/>
<evidence type="ECO:0008006" key="4">
    <source>
        <dbReference type="Google" id="ProtNLM"/>
    </source>
</evidence>
<feature type="chain" id="PRO_5003629582" description="PEP-CTERM protein-sorting domain-containing protein" evidence="1">
    <location>
        <begin position="28"/>
        <end position="273"/>
    </location>
</feature>
<protein>
    <recommendedName>
        <fullName evidence="4">PEP-CTERM protein-sorting domain-containing protein</fullName>
    </recommendedName>
</protein>
<accession>I0IC35</accession>
<gene>
    <name evidence="2" type="ordered locus">PSMK_06640</name>
</gene>
<dbReference type="HOGENOM" id="CLU_1018833_0_0_0"/>
<dbReference type="Proteomes" id="UP000007881">
    <property type="component" value="Chromosome"/>
</dbReference>
<evidence type="ECO:0000313" key="2">
    <source>
        <dbReference type="EMBL" id="BAM02823.1"/>
    </source>
</evidence>
<proteinExistence type="predicted"/>
<keyword evidence="3" id="KW-1185">Reference proteome</keyword>
<organism evidence="2 3">
    <name type="scientific">Phycisphaera mikurensis (strain NBRC 102666 / KCTC 22515 / FYK2301M01)</name>
    <dbReference type="NCBI Taxonomy" id="1142394"/>
    <lineage>
        <taxon>Bacteria</taxon>
        <taxon>Pseudomonadati</taxon>
        <taxon>Planctomycetota</taxon>
        <taxon>Phycisphaerae</taxon>
        <taxon>Phycisphaerales</taxon>
        <taxon>Phycisphaeraceae</taxon>
        <taxon>Phycisphaera</taxon>
    </lineage>
</organism>
<dbReference type="EMBL" id="AP012338">
    <property type="protein sequence ID" value="BAM02823.1"/>
    <property type="molecule type" value="Genomic_DNA"/>
</dbReference>
<name>I0IC35_PHYMF</name>
<dbReference type="AlphaFoldDB" id="I0IC35"/>
<evidence type="ECO:0000256" key="1">
    <source>
        <dbReference type="SAM" id="SignalP"/>
    </source>
</evidence>
<reference evidence="2 3" key="1">
    <citation type="submission" date="2012-02" db="EMBL/GenBank/DDBJ databases">
        <title>Complete genome sequence of Phycisphaera mikurensis NBRC 102666.</title>
        <authorList>
            <person name="Ankai A."/>
            <person name="Hosoyama A."/>
            <person name="Terui Y."/>
            <person name="Sekine M."/>
            <person name="Fukai R."/>
            <person name="Kato Y."/>
            <person name="Nakamura S."/>
            <person name="Yamada-Narita S."/>
            <person name="Kawakoshi A."/>
            <person name="Fukunaga Y."/>
            <person name="Yamazaki S."/>
            <person name="Fujita N."/>
        </authorList>
    </citation>
    <scope>NUCLEOTIDE SEQUENCE [LARGE SCALE GENOMIC DNA]</scope>
    <source>
        <strain evidence="3">NBRC 102666 / KCTC 22515 / FYK2301M01</strain>
    </source>
</reference>
<sequence length="273" mass="27734">MMRTLHRPPVLAWAATIAASLAPAASAQSGLLAGATVQRTVSVLATAENVGPDFDLSDADTPASGVVSGFDPVLPAVSRSASAEVLPPVAGAGGASAAASATATAVRLPGGGSVRVGGGAEAVADLAFPGSAYPQQRADSRATASFETLLRFELTREADYTLSSQTLEAFDFFTTPGIDVVLKNEDTGAVLFADTFGRFSSLDPLEELSASGVLAAGRYELSLRGEAERRGLDFTSSPVGATGFVAFSVVPEPACAAALLLGLGTLCRRRDRA</sequence>
<keyword evidence="1" id="KW-0732">Signal</keyword>